<comment type="caution">
    <text evidence="1">The sequence shown here is derived from an EMBL/GenBank/DDBJ whole genome shotgun (WGS) entry which is preliminary data.</text>
</comment>
<sequence>MIIAHYSHRLPANYDTGLMRTRAKERGPLWDTVPELYFKVFLLRESGRYGATANSYSSLYLWRQDDAFRDFLVSGRYKVVTDIFGRAGIQTRFALDARMGHAHRARFVVREDLGIPLDADLSAVFASEVERNREVAERSTTVAAAVGVDTQNWTFTRTVLLEDEPLVSEVATSYEILHLAKPLLDTLPFSNAE</sequence>
<organism evidence="1 2">
    <name type="scientific">Caballeronia mineralivorans PML1(12)</name>
    <dbReference type="NCBI Taxonomy" id="908627"/>
    <lineage>
        <taxon>Bacteria</taxon>
        <taxon>Pseudomonadati</taxon>
        <taxon>Pseudomonadota</taxon>
        <taxon>Betaproteobacteria</taxon>
        <taxon>Burkholderiales</taxon>
        <taxon>Burkholderiaceae</taxon>
        <taxon>Caballeronia</taxon>
    </lineage>
</organism>
<dbReference type="RefSeq" id="WP_047847551.1">
    <property type="nucleotide sequence ID" value="NZ_AEJF01000094.1"/>
</dbReference>
<keyword evidence="2" id="KW-1185">Reference proteome</keyword>
<reference evidence="1 2" key="1">
    <citation type="journal article" date="2015" name="Genome Announc.">
        <title>Draft Genome Sequence of Burkholderia sp. Strain PML1(12), an Ectomycorrhizosphere-Inhabiting Bacterium with Effective Mineral-Weathering Ability.</title>
        <authorList>
            <person name="Uroz S."/>
            <person name="Oger P."/>
        </authorList>
    </citation>
    <scope>NUCLEOTIDE SEQUENCE [LARGE SCALE GENOMIC DNA]</scope>
    <source>
        <strain evidence="2">PML1(12)</strain>
    </source>
</reference>
<protein>
    <recommendedName>
        <fullName evidence="3">DUF4865 domain-containing protein</fullName>
    </recommendedName>
</protein>
<dbReference type="Pfam" id="PF16157">
    <property type="entry name" value="DUF4865"/>
    <property type="match status" value="1"/>
</dbReference>
<evidence type="ECO:0000313" key="2">
    <source>
        <dbReference type="Proteomes" id="UP000035963"/>
    </source>
</evidence>
<evidence type="ECO:0008006" key="3">
    <source>
        <dbReference type="Google" id="ProtNLM"/>
    </source>
</evidence>
<proteinExistence type="predicted"/>
<dbReference type="EMBL" id="AEJF01000094">
    <property type="protein sequence ID" value="KLU25292.1"/>
    <property type="molecule type" value="Genomic_DNA"/>
</dbReference>
<dbReference type="OrthoDB" id="2065010at2"/>
<evidence type="ECO:0000313" key="1">
    <source>
        <dbReference type="EMBL" id="KLU25292.1"/>
    </source>
</evidence>
<accession>A0A0J1CXL2</accession>
<gene>
    <name evidence="1" type="ORF">EOS_15485</name>
</gene>
<dbReference type="PATRIC" id="fig|908627.4.peg.3455"/>
<dbReference type="AlphaFoldDB" id="A0A0J1CXL2"/>
<dbReference type="Proteomes" id="UP000035963">
    <property type="component" value="Unassembled WGS sequence"/>
</dbReference>
<dbReference type="InterPro" id="IPR032349">
    <property type="entry name" value="DUF4865"/>
</dbReference>
<name>A0A0J1CXL2_9BURK</name>